<dbReference type="GeneID" id="73332656"/>
<proteinExistence type="predicted"/>
<organism evidence="1 2">
    <name type="scientific">Colletotrichum spaethianum</name>
    <dbReference type="NCBI Taxonomy" id="700344"/>
    <lineage>
        <taxon>Eukaryota</taxon>
        <taxon>Fungi</taxon>
        <taxon>Dikarya</taxon>
        <taxon>Ascomycota</taxon>
        <taxon>Pezizomycotina</taxon>
        <taxon>Sordariomycetes</taxon>
        <taxon>Hypocreomycetidae</taxon>
        <taxon>Glomerellales</taxon>
        <taxon>Glomerellaceae</taxon>
        <taxon>Colletotrichum</taxon>
        <taxon>Colletotrichum spaethianum species complex</taxon>
    </lineage>
</organism>
<dbReference type="EMBL" id="BQXU01000051">
    <property type="protein sequence ID" value="GKT51674.1"/>
    <property type="molecule type" value="Genomic_DNA"/>
</dbReference>
<protein>
    <submittedName>
        <fullName evidence="1">Uncharacterized protein</fullName>
    </submittedName>
</protein>
<reference evidence="1 2" key="1">
    <citation type="submission" date="2022-03" db="EMBL/GenBank/DDBJ databases">
        <title>Genome data of Colletotrichum spp.</title>
        <authorList>
            <person name="Utami Y.D."/>
            <person name="Hiruma K."/>
        </authorList>
    </citation>
    <scope>NUCLEOTIDE SEQUENCE [LARGE SCALE GENOMIC DNA]</scope>
    <source>
        <strain evidence="1 2">MAFF 239500</strain>
    </source>
</reference>
<comment type="caution">
    <text evidence="1">The sequence shown here is derived from an EMBL/GenBank/DDBJ whole genome shotgun (WGS) entry which is preliminary data.</text>
</comment>
<keyword evidence="2" id="KW-1185">Reference proteome</keyword>
<accession>A0AA37UKQ9</accession>
<evidence type="ECO:0000313" key="1">
    <source>
        <dbReference type="EMBL" id="GKT51674.1"/>
    </source>
</evidence>
<gene>
    <name evidence="1" type="ORF">ColSpa_11854</name>
</gene>
<sequence>MLAGIFEIIQTECRQHINIKIYENNVLAKADMLATSAIKWMRQFRTSGGSSVPDAWVLKKPMLGKEDRKA</sequence>
<dbReference type="Proteomes" id="UP001055115">
    <property type="component" value="Unassembled WGS sequence"/>
</dbReference>
<dbReference type="AlphaFoldDB" id="A0AA37UKQ9"/>
<dbReference type="RefSeq" id="XP_049134024.1">
    <property type="nucleotide sequence ID" value="XM_049278067.1"/>
</dbReference>
<evidence type="ECO:0000313" key="2">
    <source>
        <dbReference type="Proteomes" id="UP001055115"/>
    </source>
</evidence>
<name>A0AA37UKQ9_9PEZI</name>